<evidence type="ECO:0000259" key="5">
    <source>
        <dbReference type="Pfam" id="PF13193"/>
    </source>
</evidence>
<dbReference type="InterPro" id="IPR042099">
    <property type="entry name" value="ANL_N_sf"/>
</dbReference>
<feature type="transmembrane region" description="Helical" evidence="3">
    <location>
        <begin position="132"/>
        <end position="153"/>
    </location>
</feature>
<keyword evidence="7" id="KW-1185">Reference proteome</keyword>
<organism evidence="6 7">
    <name type="scientific">Tothia fuscella</name>
    <dbReference type="NCBI Taxonomy" id="1048955"/>
    <lineage>
        <taxon>Eukaryota</taxon>
        <taxon>Fungi</taxon>
        <taxon>Dikarya</taxon>
        <taxon>Ascomycota</taxon>
        <taxon>Pezizomycotina</taxon>
        <taxon>Dothideomycetes</taxon>
        <taxon>Pleosporomycetidae</taxon>
        <taxon>Venturiales</taxon>
        <taxon>Cylindrosympodiaceae</taxon>
        <taxon>Tothia</taxon>
    </lineage>
</organism>
<sequence length="450" mass="48859">MAFQRVYTSPFPSPLVPTDLSISHDLDDPTKVLMFKSLRDNAALGAGGLQAVLDLGEGDVFPQIIIDSHISPVAPYDLSNRNNKTIPAGMCFSSGTSGKPKAVLLSHHNMIAQLLTIRATNPFTHNGHMREIFFPSFAHIYGIVSAVLLSAFVGSHTVAMKHFDFVPYLQRCVGLRATILRLVPATAIRLANDPAVARLGLDLSSVRFIMCSGAALSADIIERLQQMLHPTAAVLNGYGMTECTISLLRESQASAKAGSVGRLAAGVQVRIVNDNYEDVPSGQTGECLVKSPTMFLEYKGDPKATEEASVGGWLRTGDIIRCDQDGFLWLEGRKKELIKYKGNQVPPAELEAVLLEHPSVIDAGVCGVTNSQGEQVPAGFVTLTDGVQQAARQDVLQEVKSFVEERVAPYKKLRGGLFYLETLPKGNTGKLLRRQLLSVFEQSKESKSRL</sequence>
<proteinExistence type="inferred from homology"/>
<dbReference type="InterPro" id="IPR025110">
    <property type="entry name" value="AMP-bd_C"/>
</dbReference>
<evidence type="ECO:0000259" key="4">
    <source>
        <dbReference type="Pfam" id="PF00501"/>
    </source>
</evidence>
<dbReference type="Gene3D" id="3.30.300.30">
    <property type="match status" value="1"/>
</dbReference>
<gene>
    <name evidence="6" type="ORF">EJ08DRAFT_727899</name>
</gene>
<name>A0A9P4TTE6_9PEZI</name>
<dbReference type="PANTHER" id="PTHR24096:SF149">
    <property type="entry name" value="AMP-BINDING DOMAIN-CONTAINING PROTEIN-RELATED"/>
    <property type="match status" value="1"/>
</dbReference>
<keyword evidence="3" id="KW-0472">Membrane</keyword>
<comment type="caution">
    <text evidence="6">The sequence shown here is derived from an EMBL/GenBank/DDBJ whole genome shotgun (WGS) entry which is preliminary data.</text>
</comment>
<keyword evidence="3" id="KW-0812">Transmembrane</keyword>
<dbReference type="InterPro" id="IPR000873">
    <property type="entry name" value="AMP-dep_synth/lig_dom"/>
</dbReference>
<feature type="domain" description="AMP-binding enzyme C-terminal" evidence="5">
    <location>
        <begin position="349"/>
        <end position="430"/>
    </location>
</feature>
<dbReference type="AlphaFoldDB" id="A0A9P4TTE6"/>
<dbReference type="InterPro" id="IPR020845">
    <property type="entry name" value="AMP-binding_CS"/>
</dbReference>
<evidence type="ECO:0000256" key="1">
    <source>
        <dbReference type="ARBA" id="ARBA00006432"/>
    </source>
</evidence>
<evidence type="ECO:0000313" key="6">
    <source>
        <dbReference type="EMBL" id="KAF2421079.1"/>
    </source>
</evidence>
<evidence type="ECO:0000256" key="3">
    <source>
        <dbReference type="SAM" id="Phobius"/>
    </source>
</evidence>
<dbReference type="Proteomes" id="UP000800235">
    <property type="component" value="Unassembled WGS sequence"/>
</dbReference>
<dbReference type="Pfam" id="PF13193">
    <property type="entry name" value="AMP-binding_C"/>
    <property type="match status" value="1"/>
</dbReference>
<dbReference type="OrthoDB" id="1898221at2759"/>
<dbReference type="Gene3D" id="3.40.50.12780">
    <property type="entry name" value="N-terminal domain of ligase-like"/>
    <property type="match status" value="1"/>
</dbReference>
<feature type="domain" description="AMP-dependent synthetase/ligase" evidence="4">
    <location>
        <begin position="80"/>
        <end position="298"/>
    </location>
</feature>
<protein>
    <submittedName>
        <fullName evidence="6">Luciferin 4-monooxygenase</fullName>
    </submittedName>
</protein>
<keyword evidence="2" id="KW-0436">Ligase</keyword>
<dbReference type="PANTHER" id="PTHR24096">
    <property type="entry name" value="LONG-CHAIN-FATTY-ACID--COA LIGASE"/>
    <property type="match status" value="1"/>
</dbReference>
<keyword evidence="3" id="KW-1133">Transmembrane helix</keyword>
<dbReference type="Pfam" id="PF00501">
    <property type="entry name" value="AMP-binding"/>
    <property type="match status" value="1"/>
</dbReference>
<accession>A0A9P4TTE6</accession>
<dbReference type="InterPro" id="IPR045851">
    <property type="entry name" value="AMP-bd_C_sf"/>
</dbReference>
<dbReference type="GO" id="GO:0019748">
    <property type="term" value="P:secondary metabolic process"/>
    <property type="evidence" value="ECO:0007669"/>
    <property type="project" value="TreeGrafter"/>
</dbReference>
<dbReference type="GO" id="GO:0016405">
    <property type="term" value="F:CoA-ligase activity"/>
    <property type="evidence" value="ECO:0007669"/>
    <property type="project" value="TreeGrafter"/>
</dbReference>
<reference evidence="6" key="1">
    <citation type="journal article" date="2020" name="Stud. Mycol.">
        <title>101 Dothideomycetes genomes: a test case for predicting lifestyles and emergence of pathogens.</title>
        <authorList>
            <person name="Haridas S."/>
            <person name="Albert R."/>
            <person name="Binder M."/>
            <person name="Bloem J."/>
            <person name="Labutti K."/>
            <person name="Salamov A."/>
            <person name="Andreopoulos B."/>
            <person name="Baker S."/>
            <person name="Barry K."/>
            <person name="Bills G."/>
            <person name="Bluhm B."/>
            <person name="Cannon C."/>
            <person name="Castanera R."/>
            <person name="Culley D."/>
            <person name="Daum C."/>
            <person name="Ezra D."/>
            <person name="Gonzalez J."/>
            <person name="Henrissat B."/>
            <person name="Kuo A."/>
            <person name="Liang C."/>
            <person name="Lipzen A."/>
            <person name="Lutzoni F."/>
            <person name="Magnuson J."/>
            <person name="Mondo S."/>
            <person name="Nolan M."/>
            <person name="Ohm R."/>
            <person name="Pangilinan J."/>
            <person name="Park H.-J."/>
            <person name="Ramirez L."/>
            <person name="Alfaro M."/>
            <person name="Sun H."/>
            <person name="Tritt A."/>
            <person name="Yoshinaga Y."/>
            <person name="Zwiers L.-H."/>
            <person name="Turgeon B."/>
            <person name="Goodwin S."/>
            <person name="Spatafora J."/>
            <person name="Crous P."/>
            <person name="Grigoriev I."/>
        </authorList>
    </citation>
    <scope>NUCLEOTIDE SEQUENCE</scope>
    <source>
        <strain evidence="6">CBS 130266</strain>
    </source>
</reference>
<evidence type="ECO:0000313" key="7">
    <source>
        <dbReference type="Proteomes" id="UP000800235"/>
    </source>
</evidence>
<evidence type="ECO:0000256" key="2">
    <source>
        <dbReference type="ARBA" id="ARBA00022598"/>
    </source>
</evidence>
<dbReference type="EMBL" id="MU007103">
    <property type="protein sequence ID" value="KAF2421079.1"/>
    <property type="molecule type" value="Genomic_DNA"/>
</dbReference>
<comment type="similarity">
    <text evidence="1">Belongs to the ATP-dependent AMP-binding enzyme family.</text>
</comment>
<dbReference type="PROSITE" id="PS00455">
    <property type="entry name" value="AMP_BINDING"/>
    <property type="match status" value="1"/>
</dbReference>
<dbReference type="SUPFAM" id="SSF56801">
    <property type="entry name" value="Acetyl-CoA synthetase-like"/>
    <property type="match status" value="1"/>
</dbReference>